<evidence type="ECO:0000313" key="10">
    <source>
        <dbReference type="EMBL" id="CAF4231518.1"/>
    </source>
</evidence>
<evidence type="ECO:0008006" key="12">
    <source>
        <dbReference type="Google" id="ProtNLM"/>
    </source>
</evidence>
<dbReference type="OrthoDB" id="124855at2759"/>
<comment type="caution">
    <text evidence="9">The sequence shown here is derived from an EMBL/GenBank/DDBJ whole genome shotgun (WGS) entry which is preliminary data.</text>
</comment>
<dbReference type="GO" id="GO:0005634">
    <property type="term" value="C:nucleus"/>
    <property type="evidence" value="ECO:0007669"/>
    <property type="project" value="UniProtKB-SubCell"/>
</dbReference>
<organism evidence="9 11">
    <name type="scientific">Didymodactylos carnosus</name>
    <dbReference type="NCBI Taxonomy" id="1234261"/>
    <lineage>
        <taxon>Eukaryota</taxon>
        <taxon>Metazoa</taxon>
        <taxon>Spiralia</taxon>
        <taxon>Gnathifera</taxon>
        <taxon>Rotifera</taxon>
        <taxon>Eurotatoria</taxon>
        <taxon>Bdelloidea</taxon>
        <taxon>Philodinida</taxon>
        <taxon>Philodinidae</taxon>
        <taxon>Didymodactylos</taxon>
    </lineage>
</organism>
<keyword evidence="2" id="KW-0156">Chromatin regulator</keyword>
<dbReference type="InterPro" id="IPR026541">
    <property type="entry name" value="MRG_dom"/>
</dbReference>
<dbReference type="InterPro" id="IPR053820">
    <property type="entry name" value="MSL3_chromo-like"/>
</dbReference>
<feature type="domain" description="MRG" evidence="7">
    <location>
        <begin position="330"/>
        <end position="494"/>
    </location>
</feature>
<keyword evidence="11" id="KW-1185">Reference proteome</keyword>
<accession>A0A815HU64</accession>
<dbReference type="Gene3D" id="2.30.30.140">
    <property type="match status" value="1"/>
</dbReference>
<feature type="compositionally biased region" description="Polar residues" evidence="6">
    <location>
        <begin position="147"/>
        <end position="179"/>
    </location>
</feature>
<dbReference type="GO" id="GO:0035267">
    <property type="term" value="C:NuA4 histone acetyltransferase complex"/>
    <property type="evidence" value="ECO:0007669"/>
    <property type="project" value="TreeGrafter"/>
</dbReference>
<evidence type="ECO:0000256" key="6">
    <source>
        <dbReference type="SAM" id="MobiDB-lite"/>
    </source>
</evidence>
<feature type="domain" description="MSL3 chromodomain-like" evidence="8">
    <location>
        <begin position="46"/>
        <end position="112"/>
    </location>
</feature>
<comment type="subcellular location">
    <subcellularLocation>
        <location evidence="1">Nucleus</location>
    </subcellularLocation>
</comment>
<evidence type="ECO:0000256" key="3">
    <source>
        <dbReference type="ARBA" id="ARBA00023015"/>
    </source>
</evidence>
<evidence type="ECO:0000259" key="8">
    <source>
        <dbReference type="Pfam" id="PF22732"/>
    </source>
</evidence>
<dbReference type="Gene3D" id="1.10.274.30">
    <property type="entry name" value="MRG domain"/>
    <property type="match status" value="1"/>
</dbReference>
<dbReference type="PANTHER" id="PTHR10880:SF15">
    <property type="entry name" value="MSL COMPLEX SUBUNIT 3"/>
    <property type="match status" value="1"/>
</dbReference>
<evidence type="ECO:0000256" key="5">
    <source>
        <dbReference type="ARBA" id="ARBA00023242"/>
    </source>
</evidence>
<dbReference type="PANTHER" id="PTHR10880">
    <property type="entry name" value="MORTALITY FACTOR 4-LIKE PROTEIN"/>
    <property type="match status" value="1"/>
</dbReference>
<keyword evidence="5" id="KW-0539">Nucleus</keyword>
<dbReference type="GO" id="GO:0006325">
    <property type="term" value="P:chromatin organization"/>
    <property type="evidence" value="ECO:0007669"/>
    <property type="project" value="UniProtKB-KW"/>
</dbReference>
<dbReference type="InterPro" id="IPR038217">
    <property type="entry name" value="MRG_C_sf"/>
</dbReference>
<dbReference type="GO" id="GO:0006355">
    <property type="term" value="P:regulation of DNA-templated transcription"/>
    <property type="evidence" value="ECO:0007669"/>
    <property type="project" value="InterPro"/>
</dbReference>
<keyword evidence="4" id="KW-0804">Transcription</keyword>
<proteinExistence type="predicted"/>
<dbReference type="Proteomes" id="UP000663829">
    <property type="component" value="Unassembled WGS sequence"/>
</dbReference>
<evidence type="ECO:0000313" key="11">
    <source>
        <dbReference type="Proteomes" id="UP000663829"/>
    </source>
</evidence>
<feature type="compositionally biased region" description="Basic residues" evidence="6">
    <location>
        <begin position="217"/>
        <end position="227"/>
    </location>
</feature>
<evidence type="ECO:0000313" key="9">
    <source>
        <dbReference type="EMBL" id="CAF1357074.1"/>
    </source>
</evidence>
<dbReference type="InterPro" id="IPR008676">
    <property type="entry name" value="MRG"/>
</dbReference>
<dbReference type="Pfam" id="PF05712">
    <property type="entry name" value="MRG"/>
    <property type="match status" value="1"/>
</dbReference>
<evidence type="ECO:0000259" key="7">
    <source>
        <dbReference type="Pfam" id="PF05712"/>
    </source>
</evidence>
<dbReference type="AlphaFoldDB" id="A0A815HU64"/>
<keyword evidence="3" id="KW-0805">Transcription regulation</keyword>
<gene>
    <name evidence="9" type="ORF">GPM918_LOCUS31192</name>
    <name evidence="10" type="ORF">SRO942_LOCUS31823</name>
</gene>
<dbReference type="Pfam" id="PF22732">
    <property type="entry name" value="MSL3_chromo-like"/>
    <property type="match status" value="1"/>
</dbReference>
<feature type="region of interest" description="Disordered" evidence="6">
    <location>
        <begin position="125"/>
        <end position="245"/>
    </location>
</feature>
<dbReference type="EMBL" id="CAJNOQ010015194">
    <property type="protein sequence ID" value="CAF1357074.1"/>
    <property type="molecule type" value="Genomic_DNA"/>
</dbReference>
<dbReference type="EMBL" id="CAJOBC010067541">
    <property type="protein sequence ID" value="CAF4231518.1"/>
    <property type="molecule type" value="Genomic_DNA"/>
</dbReference>
<name>A0A815HU64_9BILA</name>
<feature type="region of interest" description="Disordered" evidence="6">
    <location>
        <begin position="271"/>
        <end position="299"/>
    </location>
</feature>
<dbReference type="SUPFAM" id="SSF54160">
    <property type="entry name" value="Chromo domain-like"/>
    <property type="match status" value="1"/>
</dbReference>
<evidence type="ECO:0000256" key="2">
    <source>
        <dbReference type="ARBA" id="ARBA00022853"/>
    </source>
</evidence>
<feature type="compositionally biased region" description="Polar residues" evidence="6">
    <location>
        <begin position="188"/>
        <end position="201"/>
    </location>
</feature>
<sequence length="510" mass="59793">MIKDDILENDENDLEHDVIENSTRHQPPMVDVLSIDNELSTPKYRFKKNEHYLCYHGLLLYEAKCIDQRMKDNYRPEYKLHYCGWSTNWDEWVDEQRLVKIDDDGRKRQQQLLAQHGKGRARLQNKRTVAVYPNGKRTISRSISSTQTHNNIDSSPSSMSPTRITATTNDERTPSLSSRTGGGDDYYQSDTGSSEVTSKTSDIGVESINELEQPPTKKFKRTKKIKNDKKSDIDTSSLKSMSNGIHNHLNDISEEQQQSFRYGTSLSCDLSLEKNKSPSSTTSSSRYERGQSLATVNNRTNNNQFSKQLKLSSNELANQLVRRYYDYNIDWIKFPIELVEILVNDRDHITEQNHLVIIPPRKDYLNIKQIFEDYLQLQINECTLAQVVQIKHFITSIKEMFNIALSKSLLYRFERLQLKEILETHPSPIQLCDIYSSFHLLRFFWRIKDYLRLMMPKSGVGGDDDEYSILLGRIQHFIYYMEKNREKLFDYNEYDISTSEYLRSFLTYFD</sequence>
<dbReference type="InterPro" id="IPR016197">
    <property type="entry name" value="Chromo-like_dom_sf"/>
</dbReference>
<evidence type="ECO:0000256" key="1">
    <source>
        <dbReference type="ARBA" id="ARBA00004123"/>
    </source>
</evidence>
<dbReference type="Proteomes" id="UP000681722">
    <property type="component" value="Unassembled WGS sequence"/>
</dbReference>
<evidence type="ECO:0000256" key="4">
    <source>
        <dbReference type="ARBA" id="ARBA00023163"/>
    </source>
</evidence>
<protein>
    <recommendedName>
        <fullName evidence="12">MRG domain-containing protein</fullName>
    </recommendedName>
</protein>
<reference evidence="9" key="1">
    <citation type="submission" date="2021-02" db="EMBL/GenBank/DDBJ databases">
        <authorList>
            <person name="Nowell W R."/>
        </authorList>
    </citation>
    <scope>NUCLEOTIDE SEQUENCE</scope>
</reference>
<dbReference type="PROSITE" id="PS51640">
    <property type="entry name" value="MRG"/>
    <property type="match status" value="1"/>
</dbReference>